<dbReference type="EMBL" id="FODY01000015">
    <property type="protein sequence ID" value="SEP24547.1"/>
    <property type="molecule type" value="Genomic_DNA"/>
</dbReference>
<gene>
    <name evidence="3" type="ORF">SAMN04490178_1152</name>
</gene>
<dbReference type="PANTHER" id="PTHR36927:SF1">
    <property type="entry name" value="MDO-LIKE PROTEIN"/>
    <property type="match status" value="1"/>
</dbReference>
<feature type="domain" description="Acyltransferase 3" evidence="2">
    <location>
        <begin position="12"/>
        <end position="363"/>
    </location>
</feature>
<organism evidence="3 4">
    <name type="scientific">Propionispora vibrioides</name>
    <dbReference type="NCBI Taxonomy" id="112903"/>
    <lineage>
        <taxon>Bacteria</taxon>
        <taxon>Bacillati</taxon>
        <taxon>Bacillota</taxon>
        <taxon>Negativicutes</taxon>
        <taxon>Selenomonadales</taxon>
        <taxon>Sporomusaceae</taxon>
        <taxon>Propionispora</taxon>
    </lineage>
</organism>
<name>A0A1H8WAU7_9FIRM</name>
<dbReference type="GO" id="GO:0016747">
    <property type="term" value="F:acyltransferase activity, transferring groups other than amino-acyl groups"/>
    <property type="evidence" value="ECO:0007669"/>
    <property type="project" value="InterPro"/>
</dbReference>
<feature type="transmembrane region" description="Helical" evidence="1">
    <location>
        <begin position="144"/>
        <end position="167"/>
    </location>
</feature>
<accession>A0A1H8WAU7</accession>
<dbReference type="PANTHER" id="PTHR36927">
    <property type="entry name" value="BLR4337 PROTEIN"/>
    <property type="match status" value="1"/>
</dbReference>
<dbReference type="InterPro" id="IPR002656">
    <property type="entry name" value="Acyl_transf_3_dom"/>
</dbReference>
<keyword evidence="3" id="KW-0012">Acyltransferase</keyword>
<dbReference type="OrthoDB" id="5446016at2"/>
<dbReference type="AlphaFoldDB" id="A0A1H8WAU7"/>
<feature type="transmembrane region" description="Helical" evidence="1">
    <location>
        <begin position="284"/>
        <end position="305"/>
    </location>
</feature>
<evidence type="ECO:0000256" key="1">
    <source>
        <dbReference type="SAM" id="Phobius"/>
    </source>
</evidence>
<evidence type="ECO:0000259" key="2">
    <source>
        <dbReference type="Pfam" id="PF01757"/>
    </source>
</evidence>
<feature type="transmembrane region" description="Helical" evidence="1">
    <location>
        <begin position="179"/>
        <end position="201"/>
    </location>
</feature>
<keyword evidence="4" id="KW-1185">Reference proteome</keyword>
<feature type="transmembrane region" description="Helical" evidence="1">
    <location>
        <begin position="345"/>
        <end position="367"/>
    </location>
</feature>
<keyword evidence="1" id="KW-0812">Transmembrane</keyword>
<dbReference type="RefSeq" id="WP_091747860.1">
    <property type="nucleotide sequence ID" value="NZ_FODY01000015.1"/>
</dbReference>
<keyword evidence="1" id="KW-1133">Transmembrane helix</keyword>
<feature type="transmembrane region" description="Helical" evidence="1">
    <location>
        <begin position="213"/>
        <end position="233"/>
    </location>
</feature>
<dbReference type="InterPro" id="IPR050623">
    <property type="entry name" value="Glucan_succinyl_AcylTrfase"/>
</dbReference>
<dbReference type="STRING" id="112903.SAMN04490178_1152"/>
<dbReference type="Proteomes" id="UP000198847">
    <property type="component" value="Unassembled WGS sequence"/>
</dbReference>
<protein>
    <submittedName>
        <fullName evidence="3">Acyltransferase family protein</fullName>
    </submittedName>
</protein>
<proteinExistence type="predicted"/>
<evidence type="ECO:0000313" key="4">
    <source>
        <dbReference type="Proteomes" id="UP000198847"/>
    </source>
</evidence>
<evidence type="ECO:0000313" key="3">
    <source>
        <dbReference type="EMBL" id="SEP24547.1"/>
    </source>
</evidence>
<sequence length="386" mass="44929">MNLPVVNKQRVYFLDNLKAFIILLMVVFHVAMGYTTWDLKWWTVNDVQKHSFFDLFILETDVYIMPIMFLVAGYFAPMVLLKRGVSGFWQGKLKRIVIPWVGGVLFIAPFVAYSTFYSRMDTPPNYFSFWATGFWGPYYQQAQYWFLGVLALFFLLLTIAYQINPAYFKKSNQLATPSFWFFPAFALFTAASFFIANLFFWNDAWVNVQFLFMLQPVRFILHLCYFGLGVYAWKHSWFTPGGYNPRLLPWCMSALIMLFVFLAYRVTFTLMPDVPVVAKVGHALTHATFSLTATFALIALFQRFFDSNAYLWRRLAANSYIIFFIHQCVIIPIGCAVQKMQINVWVKYLGVSLVTVLLCFLIAEYVITYLLSFGKQNPNTNTQLPK</sequence>
<dbReference type="Pfam" id="PF01757">
    <property type="entry name" value="Acyl_transf_3"/>
    <property type="match status" value="1"/>
</dbReference>
<keyword evidence="3" id="KW-0808">Transferase</keyword>
<feature type="transmembrane region" description="Helical" evidence="1">
    <location>
        <begin position="317"/>
        <end position="339"/>
    </location>
</feature>
<feature type="transmembrane region" description="Helical" evidence="1">
    <location>
        <begin position="55"/>
        <end position="76"/>
    </location>
</feature>
<keyword evidence="1" id="KW-0472">Membrane</keyword>
<feature type="transmembrane region" description="Helical" evidence="1">
    <location>
        <begin position="97"/>
        <end position="116"/>
    </location>
</feature>
<feature type="transmembrane region" description="Helical" evidence="1">
    <location>
        <begin position="12"/>
        <end position="35"/>
    </location>
</feature>
<reference evidence="3 4" key="1">
    <citation type="submission" date="2016-10" db="EMBL/GenBank/DDBJ databases">
        <authorList>
            <person name="de Groot N.N."/>
        </authorList>
    </citation>
    <scope>NUCLEOTIDE SEQUENCE [LARGE SCALE GENOMIC DNA]</scope>
    <source>
        <strain evidence="3 4">DSM 13305</strain>
    </source>
</reference>
<feature type="transmembrane region" description="Helical" evidence="1">
    <location>
        <begin position="245"/>
        <end position="264"/>
    </location>
</feature>